<accession>A0ABQ0L4R3</accession>
<keyword evidence="3" id="KW-1185">Reference proteome</keyword>
<dbReference type="Proteomes" id="UP000815677">
    <property type="component" value="Unassembled WGS sequence"/>
</dbReference>
<feature type="compositionally biased region" description="Basic and acidic residues" evidence="1">
    <location>
        <begin position="147"/>
        <end position="160"/>
    </location>
</feature>
<dbReference type="EMBL" id="DF841948">
    <property type="protein sequence ID" value="GAT45900.1"/>
    <property type="molecule type" value="Genomic_DNA"/>
</dbReference>
<organism evidence="2 3">
    <name type="scientific">Mycena chlorophos</name>
    <name type="common">Agaric fungus</name>
    <name type="synonym">Agaricus chlorophos</name>
    <dbReference type="NCBI Taxonomy" id="658473"/>
    <lineage>
        <taxon>Eukaryota</taxon>
        <taxon>Fungi</taxon>
        <taxon>Dikarya</taxon>
        <taxon>Basidiomycota</taxon>
        <taxon>Agaricomycotina</taxon>
        <taxon>Agaricomycetes</taxon>
        <taxon>Agaricomycetidae</taxon>
        <taxon>Agaricales</taxon>
        <taxon>Marasmiineae</taxon>
        <taxon>Mycenaceae</taxon>
        <taxon>Mycena</taxon>
    </lineage>
</organism>
<gene>
    <name evidence="2" type="ORF">MCHLO_03451</name>
</gene>
<evidence type="ECO:0000313" key="3">
    <source>
        <dbReference type="Proteomes" id="UP000815677"/>
    </source>
</evidence>
<protein>
    <submittedName>
        <fullName evidence="2">Uncharacterized protein</fullName>
    </submittedName>
</protein>
<feature type="region of interest" description="Disordered" evidence="1">
    <location>
        <begin position="147"/>
        <end position="200"/>
    </location>
</feature>
<evidence type="ECO:0000313" key="2">
    <source>
        <dbReference type="EMBL" id="GAT45900.1"/>
    </source>
</evidence>
<name>A0ABQ0L4R3_MYCCL</name>
<evidence type="ECO:0000256" key="1">
    <source>
        <dbReference type="SAM" id="MobiDB-lite"/>
    </source>
</evidence>
<reference evidence="2" key="1">
    <citation type="submission" date="2014-09" db="EMBL/GenBank/DDBJ databases">
        <title>Genome sequence of the luminous mushroom Mycena chlorophos for searching fungal bioluminescence genes.</title>
        <authorList>
            <person name="Tanaka Y."/>
            <person name="Kasuga D."/>
            <person name="Oba Y."/>
            <person name="Hase S."/>
            <person name="Sato K."/>
            <person name="Oba Y."/>
            <person name="Sakakibara Y."/>
        </authorList>
    </citation>
    <scope>NUCLEOTIDE SEQUENCE</scope>
</reference>
<sequence length="378" mass="42276">MQLNSDWMADHGGPSSTTPFHVPRASVQHNFVDPRIVRRFKAVLFKTPGKAPMAIIIDKVPKWPLFDLASAGEDVAEFVEGLSETGKVDVYMPDTRQWFAIRLDTPQTVSKDCTLFLRRRYGDWDDVELEDYIKRYLPAPQQHIRYNLKDERRSVRDANKTPRKRPHLSIPPPSPFLSRSPSPSPSPMRRTIALPSVDSSDGDVIRNLKRRFEELGTNEPEPPQPTEEDDPVRRVRARPMLSINTNVDGFPPTPVLTPALTSAASSAPSSVPVTPVSASLELPAVTANSSKGFAGMYVVDVVAGFNHIDALASRGMGIAARFEAAFPGRRYIQVTYNENRRKWEKGRADLRQAALDAGRTPAGLWQEYTRKYSIACKQ</sequence>
<feature type="region of interest" description="Disordered" evidence="1">
    <location>
        <begin position="212"/>
        <end position="231"/>
    </location>
</feature>
<feature type="region of interest" description="Disordered" evidence="1">
    <location>
        <begin position="1"/>
        <end position="20"/>
    </location>
</feature>
<proteinExistence type="predicted"/>